<protein>
    <recommendedName>
        <fullName evidence="5">Sec-independent protein translocase protein TatC</fullName>
    </recommendedName>
</protein>
<comment type="similarity">
    <text evidence="5">Belongs to the TatC family.</text>
</comment>
<dbReference type="OrthoDB" id="9777044at2"/>
<dbReference type="GO" id="GO:0065002">
    <property type="term" value="P:intracellular protein transmembrane transport"/>
    <property type="evidence" value="ECO:0007669"/>
    <property type="project" value="TreeGrafter"/>
</dbReference>
<dbReference type="PATRIC" id="fig|394096.3.peg.7369"/>
<gene>
    <name evidence="5" type="primary">tatC</name>
    <name evidence="6" type="ORF">DB31_3044</name>
</gene>
<evidence type="ECO:0000313" key="6">
    <source>
        <dbReference type="EMBL" id="KFE62985.1"/>
    </source>
</evidence>
<feature type="transmembrane region" description="Helical" evidence="5">
    <location>
        <begin position="69"/>
        <end position="90"/>
    </location>
</feature>
<dbReference type="Pfam" id="PF00902">
    <property type="entry name" value="TatC"/>
    <property type="match status" value="2"/>
</dbReference>
<feature type="transmembrane region" description="Helical" evidence="5">
    <location>
        <begin position="102"/>
        <end position="124"/>
    </location>
</feature>
<dbReference type="GO" id="GO:0033281">
    <property type="term" value="C:TAT protein transport complex"/>
    <property type="evidence" value="ECO:0007669"/>
    <property type="project" value="UniProtKB-UniRule"/>
</dbReference>
<organism evidence="6 7">
    <name type="scientific">Hyalangium minutum</name>
    <dbReference type="NCBI Taxonomy" id="394096"/>
    <lineage>
        <taxon>Bacteria</taxon>
        <taxon>Pseudomonadati</taxon>
        <taxon>Myxococcota</taxon>
        <taxon>Myxococcia</taxon>
        <taxon>Myxococcales</taxon>
        <taxon>Cystobacterineae</taxon>
        <taxon>Archangiaceae</taxon>
        <taxon>Hyalangium</taxon>
    </lineage>
</organism>
<dbReference type="InterPro" id="IPR002033">
    <property type="entry name" value="TatC"/>
</dbReference>
<accession>A0A085W5M2</accession>
<keyword evidence="4 5" id="KW-0472">Membrane</keyword>
<sequence length="401" mass="43532">MSLAEHLTELRARLVKCTLAVLVLGGVSLVFARPIFGVLMKPVLAALPPEARSLVYTSGIEEINVLMKVGVYCGIFLTTPVILWQIWGFVSPGLYPEERRYASPFVIFGSLAFMLGAAFCYFAVLPSMFQFLLNEEEAAAVESRMDVARMRTEDALRFLRLGDAERAGQLAKEATSALVSAGDGMLDEPEVVPSESVELAARLEGLGKLLDATADGFGVPSRLVLKQAVEKRVVAAEAFGRKDYAVAAAAMDEAASLLAGVAPTRTEELAGLWKLEKELATGHARHEALRWTRPMLTMNEQLSLVLVLLLAFGVIFELPLVMALLGVVGVVKSKWLFKYQRHAFVVCLIAAAILTPTGDVVNLSLMAGPMLLCYELGVVAVWLIERRRSKTEVDPSISPAP</sequence>
<evidence type="ECO:0000313" key="7">
    <source>
        <dbReference type="Proteomes" id="UP000028725"/>
    </source>
</evidence>
<evidence type="ECO:0000256" key="3">
    <source>
        <dbReference type="ARBA" id="ARBA00022989"/>
    </source>
</evidence>
<dbReference type="PANTHER" id="PTHR30371:SF0">
    <property type="entry name" value="SEC-INDEPENDENT PROTEIN TRANSLOCASE PROTEIN TATC, CHLOROPLASTIC-RELATED"/>
    <property type="match status" value="1"/>
</dbReference>
<reference evidence="6 7" key="1">
    <citation type="submission" date="2014-04" db="EMBL/GenBank/DDBJ databases">
        <title>Genome assembly of Hyalangium minutum DSM 14724.</title>
        <authorList>
            <person name="Sharma G."/>
            <person name="Subramanian S."/>
        </authorList>
    </citation>
    <scope>NUCLEOTIDE SEQUENCE [LARGE SCALE GENOMIC DNA]</scope>
    <source>
        <strain evidence="6 7">DSM 14724</strain>
    </source>
</reference>
<evidence type="ECO:0000256" key="1">
    <source>
        <dbReference type="ARBA" id="ARBA00004141"/>
    </source>
</evidence>
<dbReference type="AlphaFoldDB" id="A0A085W5M2"/>
<comment type="subunit">
    <text evidence="5">Forms a complex with TatA.</text>
</comment>
<dbReference type="RefSeq" id="WP_044196637.1">
    <property type="nucleotide sequence ID" value="NZ_JMCB01000019.1"/>
</dbReference>
<proteinExistence type="inferred from homology"/>
<keyword evidence="7" id="KW-1185">Reference proteome</keyword>
<keyword evidence="5" id="KW-0811">Translocation</keyword>
<keyword evidence="5" id="KW-0813">Transport</keyword>
<dbReference type="EMBL" id="JMCB01000019">
    <property type="protein sequence ID" value="KFE62985.1"/>
    <property type="molecule type" value="Genomic_DNA"/>
</dbReference>
<dbReference type="STRING" id="394096.DB31_3044"/>
<dbReference type="GO" id="GO:0043953">
    <property type="term" value="P:protein transport by the Tat complex"/>
    <property type="evidence" value="ECO:0007669"/>
    <property type="project" value="UniProtKB-UniRule"/>
</dbReference>
<dbReference type="GO" id="GO:0009977">
    <property type="term" value="F:proton motive force dependent protein transmembrane transporter activity"/>
    <property type="evidence" value="ECO:0007669"/>
    <property type="project" value="TreeGrafter"/>
</dbReference>
<comment type="subcellular location">
    <subcellularLocation>
        <location evidence="5">Cell membrane</location>
        <topology evidence="5">Multi-pass membrane protein</topology>
    </subcellularLocation>
    <subcellularLocation>
        <location evidence="1">Membrane</location>
        <topology evidence="1">Multi-pass membrane protein</topology>
    </subcellularLocation>
</comment>
<comment type="function">
    <text evidence="5">Part of the twin-arginine translocation (Tat) system that transports large folded proteins containing a characteristic twin-arginine motif in their signal peptide across membranes.</text>
</comment>
<comment type="caution">
    <text evidence="5">Lacks conserved residue(s) required for the propagation of feature annotation.</text>
</comment>
<dbReference type="Proteomes" id="UP000028725">
    <property type="component" value="Unassembled WGS sequence"/>
</dbReference>
<feature type="transmembrane region" description="Helical" evidence="5">
    <location>
        <begin position="343"/>
        <end position="361"/>
    </location>
</feature>
<keyword evidence="3 5" id="KW-1133">Transmembrane helix</keyword>
<feature type="transmembrane region" description="Helical" evidence="5">
    <location>
        <begin position="367"/>
        <end position="384"/>
    </location>
</feature>
<keyword evidence="2 5" id="KW-0812">Transmembrane</keyword>
<keyword evidence="5" id="KW-0653">Protein transport</keyword>
<dbReference type="PANTHER" id="PTHR30371">
    <property type="entry name" value="SEC-INDEPENDENT PROTEIN TRANSLOCASE PROTEIN TATC"/>
    <property type="match status" value="1"/>
</dbReference>
<comment type="caution">
    <text evidence="6">The sequence shown here is derived from an EMBL/GenBank/DDBJ whole genome shotgun (WGS) entry which is preliminary data.</text>
</comment>
<evidence type="ECO:0000256" key="5">
    <source>
        <dbReference type="HAMAP-Rule" id="MF_00902"/>
    </source>
</evidence>
<keyword evidence="5" id="KW-1003">Cell membrane</keyword>
<dbReference type="HAMAP" id="MF_00902">
    <property type="entry name" value="TatC"/>
    <property type="match status" value="1"/>
</dbReference>
<feature type="transmembrane region" description="Helical" evidence="5">
    <location>
        <begin position="304"/>
        <end position="331"/>
    </location>
</feature>
<name>A0A085W5M2_9BACT</name>
<evidence type="ECO:0000256" key="4">
    <source>
        <dbReference type="ARBA" id="ARBA00023136"/>
    </source>
</evidence>
<evidence type="ECO:0000256" key="2">
    <source>
        <dbReference type="ARBA" id="ARBA00022692"/>
    </source>
</evidence>
<dbReference type="PRINTS" id="PR01840">
    <property type="entry name" value="TATCFAMILY"/>
</dbReference>